<organism evidence="1 2">
    <name type="scientific">Atopomonas hussainii</name>
    <dbReference type="NCBI Taxonomy" id="1429083"/>
    <lineage>
        <taxon>Bacteria</taxon>
        <taxon>Pseudomonadati</taxon>
        <taxon>Pseudomonadota</taxon>
        <taxon>Gammaproteobacteria</taxon>
        <taxon>Pseudomonadales</taxon>
        <taxon>Pseudomonadaceae</taxon>
        <taxon>Atopomonas</taxon>
    </lineage>
</organism>
<keyword evidence="2" id="KW-1185">Reference proteome</keyword>
<gene>
    <name evidence="1" type="ORF">SAMN05216214_1209</name>
</gene>
<name>A0A1H7SSM3_9GAMM</name>
<sequence>MSVVVAATTPTFRPSPHVFAEQTDSLALYLGTLVEERDAVGSSWWLVSKTLAERLETMDEVVLTDAFSYWWRCSNPSPEAALSDLGLTDYLH</sequence>
<proteinExistence type="predicted"/>
<evidence type="ECO:0000313" key="1">
    <source>
        <dbReference type="EMBL" id="SEL74507.1"/>
    </source>
</evidence>
<evidence type="ECO:0000313" key="2">
    <source>
        <dbReference type="Proteomes" id="UP000185766"/>
    </source>
</evidence>
<protein>
    <submittedName>
        <fullName evidence="1">Uncharacterized protein</fullName>
    </submittedName>
</protein>
<dbReference type="AlphaFoldDB" id="A0A1H7SSM3"/>
<dbReference type="EMBL" id="FOAS01000020">
    <property type="protein sequence ID" value="SEL74507.1"/>
    <property type="molecule type" value="Genomic_DNA"/>
</dbReference>
<dbReference type="Proteomes" id="UP000185766">
    <property type="component" value="Unassembled WGS sequence"/>
</dbReference>
<reference evidence="1 2" key="1">
    <citation type="submission" date="2016-10" db="EMBL/GenBank/DDBJ databases">
        <authorList>
            <person name="de Groot N.N."/>
        </authorList>
    </citation>
    <scope>NUCLEOTIDE SEQUENCE [LARGE SCALE GENOMIC DNA]</scope>
    <source>
        <strain evidence="1 2">JCM 19513</strain>
    </source>
</reference>
<accession>A0A1H7SSM3</accession>
<dbReference type="RefSeq" id="WP_074870471.1">
    <property type="nucleotide sequence ID" value="NZ_FOAS01000020.1"/>
</dbReference>